<dbReference type="InterPro" id="IPR024764">
    <property type="entry name" value="TFIIIC_Znf"/>
</dbReference>
<accession>A0AAV2IWL5</accession>
<feature type="compositionally biased region" description="Low complexity" evidence="1">
    <location>
        <begin position="1"/>
        <end position="11"/>
    </location>
</feature>
<evidence type="ECO:0008006" key="7">
    <source>
        <dbReference type="Google" id="ProtNLM"/>
    </source>
</evidence>
<evidence type="ECO:0000259" key="3">
    <source>
        <dbReference type="Pfam" id="PF12660"/>
    </source>
</evidence>
<feature type="compositionally biased region" description="Basic and acidic residues" evidence="1">
    <location>
        <begin position="26"/>
        <end position="35"/>
    </location>
</feature>
<dbReference type="EMBL" id="OZ035823">
    <property type="protein sequence ID" value="CAL1569669.1"/>
    <property type="molecule type" value="Genomic_DNA"/>
</dbReference>
<feature type="compositionally biased region" description="Polar residues" evidence="1">
    <location>
        <begin position="89"/>
        <end position="105"/>
    </location>
</feature>
<dbReference type="Pfam" id="PF19336">
    <property type="entry name" value="DUF5921"/>
    <property type="match status" value="1"/>
</dbReference>
<protein>
    <recommendedName>
        <fullName evidence="7">General transcription factor IIIC, polypeptide 4</fullName>
    </recommendedName>
</protein>
<evidence type="ECO:0000256" key="1">
    <source>
        <dbReference type="SAM" id="MobiDB-lite"/>
    </source>
</evidence>
<dbReference type="GO" id="GO:0006384">
    <property type="term" value="P:transcription initiation at RNA polymerase III promoter"/>
    <property type="evidence" value="ECO:0007669"/>
    <property type="project" value="InterPro"/>
</dbReference>
<name>A0AAV2IWL5_KNICA</name>
<dbReference type="Pfam" id="PF12660">
    <property type="entry name" value="zf-TFIIIC"/>
    <property type="match status" value="1"/>
</dbReference>
<feature type="compositionally biased region" description="Polar residues" evidence="1">
    <location>
        <begin position="741"/>
        <end position="968"/>
    </location>
</feature>
<dbReference type="GO" id="GO:0004402">
    <property type="term" value="F:histone acetyltransferase activity"/>
    <property type="evidence" value="ECO:0007669"/>
    <property type="project" value="InterPro"/>
</dbReference>
<reference evidence="5 6" key="1">
    <citation type="submission" date="2024-04" db="EMBL/GenBank/DDBJ databases">
        <authorList>
            <person name="Waldvogel A.-M."/>
            <person name="Schoenle A."/>
        </authorList>
    </citation>
    <scope>NUCLEOTIDE SEQUENCE [LARGE SCALE GENOMIC DNA]</scope>
</reference>
<feature type="domain" description="Transcription factor IIIC 90kDa subunit N-terminal" evidence="2">
    <location>
        <begin position="56"/>
        <end position="507"/>
    </location>
</feature>
<dbReference type="InterPro" id="IPR044230">
    <property type="entry name" value="GTF3C4"/>
</dbReference>
<evidence type="ECO:0000259" key="4">
    <source>
        <dbReference type="Pfam" id="PF19336"/>
    </source>
</evidence>
<keyword evidence="6" id="KW-1185">Reference proteome</keyword>
<gene>
    <name evidence="5" type="ORF">KC01_LOCUS2070</name>
</gene>
<dbReference type="Pfam" id="PF12657">
    <property type="entry name" value="TFIIIC_delta"/>
    <property type="match status" value="1"/>
</dbReference>
<dbReference type="AlphaFoldDB" id="A0AAV2IWL5"/>
<feature type="region of interest" description="Disordered" evidence="1">
    <location>
        <begin position="1"/>
        <end position="39"/>
    </location>
</feature>
<dbReference type="InterPro" id="IPR024761">
    <property type="entry name" value="TFIIIC_delta_N"/>
</dbReference>
<dbReference type="GO" id="GO:0000127">
    <property type="term" value="C:transcription factor TFIIIC complex"/>
    <property type="evidence" value="ECO:0007669"/>
    <property type="project" value="InterPro"/>
</dbReference>
<dbReference type="PANTHER" id="PTHR15496:SF2">
    <property type="entry name" value="GENERAL TRANSCRIPTION FACTOR 3C POLYPEPTIDE 4"/>
    <property type="match status" value="1"/>
</dbReference>
<dbReference type="InterPro" id="IPR045803">
    <property type="entry name" value="DUF5921"/>
</dbReference>
<feature type="domain" description="DUF5921" evidence="4">
    <location>
        <begin position="510"/>
        <end position="583"/>
    </location>
</feature>
<dbReference type="Proteomes" id="UP001497482">
    <property type="component" value="Chromosome 1"/>
</dbReference>
<feature type="compositionally biased region" description="Polar residues" evidence="1">
    <location>
        <begin position="975"/>
        <end position="1049"/>
    </location>
</feature>
<evidence type="ECO:0000313" key="6">
    <source>
        <dbReference type="Proteomes" id="UP001497482"/>
    </source>
</evidence>
<feature type="domain" description="Transcription factor IIIC putative zinc-finger" evidence="3">
    <location>
        <begin position="702"/>
        <end position="732"/>
    </location>
</feature>
<dbReference type="PANTHER" id="PTHR15496">
    <property type="entry name" value="GENERAL TRANSCRIPTION FACTOR 3C POLYPEPTIDE 4 FAMILY"/>
    <property type="match status" value="1"/>
</dbReference>
<feature type="region of interest" description="Disordered" evidence="1">
    <location>
        <begin position="73"/>
        <end position="109"/>
    </location>
</feature>
<organism evidence="5 6">
    <name type="scientific">Knipowitschia caucasica</name>
    <name type="common">Caucasian dwarf goby</name>
    <name type="synonym">Pomatoschistus caucasicus</name>
    <dbReference type="NCBI Taxonomy" id="637954"/>
    <lineage>
        <taxon>Eukaryota</taxon>
        <taxon>Metazoa</taxon>
        <taxon>Chordata</taxon>
        <taxon>Craniata</taxon>
        <taxon>Vertebrata</taxon>
        <taxon>Euteleostomi</taxon>
        <taxon>Actinopterygii</taxon>
        <taxon>Neopterygii</taxon>
        <taxon>Teleostei</taxon>
        <taxon>Neoteleostei</taxon>
        <taxon>Acanthomorphata</taxon>
        <taxon>Gobiaria</taxon>
        <taxon>Gobiiformes</taxon>
        <taxon>Gobioidei</taxon>
        <taxon>Gobiidae</taxon>
        <taxon>Gobiinae</taxon>
        <taxon>Knipowitschia</taxon>
    </lineage>
</organism>
<sequence length="1134" mass="125158">MAAPAQTAAAAVTKVVIKTEPSDEEEHGREEKDEAQLQEPVVPLLAPVCGLQPLHWSQDHRLCVGTNTGLSVMELRGEPPSPAGRSEDPLSSSPQLNIHRSSLPATNDHHIQVGPPKTLEQAYQKFSMFQDPVTQQAFLANTAMNPKLQRLKGVKYVSWSPLGCDSHGNCLLACITLDHKLVVYQSHRHLEWDTKVDLSQKYGARLKQRGYAKKDNVPPQVGILNFEELRRRFEMQTPVGMEWSSVYTTKQVLPNNICEESKVVMLAVLMENGDLVLWKFALPFCGEDDVGFYDIIESEVDRPSALAWWEYESENRRMSGLILGSQAGPVKIMPVSLTGIKGYFTLRHPIVLWKDADQIMVKNINCVPVTHPTHNTNSSLIIASRGCYIFWCLLTVSNAGLKINNSHVAGLFSLPVVSLTVCQQPVAVYTCSSDGWVKRLTPTFTEKGLFFKQEDLKRPQSLTARRIHGLAVSHNGAYVAIASTQGMDNNGFCPFERTYHVHFLALKSAKSAGKILLCPPVQSLHNMADLLSIVRCEILRSKRIPTDLQQELDRRIQEEDLTYLWKLKLFLARTLYLALQGPSDAPKWKPRQEMSTTLIPDGDEMETEGERHRGINTHILLEKAEDPEEQMSEVAALIDSLETRLMKENVKRLLGAVYLNSQIIQKSGVPTCGLVQYMSSQSHDRDAEVLIGHLKNKLCKQSYQELCSLCEEVLPFDDCRRATCANGHVWPRYCPASSQPPHNLLTTSSQPPHNLLTTSSQPPHTLLTTSSQPPHTLLTTSSHPPHNLLTTSSHPPHNLLKTSSQPPHNLLTPSSQPPQNLLTTSSQPPHTLLTTSSQPPHNLLTTSSQPPHNLLTSSSHPPHNLLTSSSKPPHNLLTTSSQPPHNLLTTSSHPPHNLLKTSSHPPHTLLTTSSQPPHNLLTTSSQPPHILLTTSSKPPHNLLTTSSQPPHNLLTSSSQPPQNLLTPSSHPPHNLLTTSSQPPHNLLTTSSHPPHNLLTTSSQPPHNLLTTSSQPPHNLLTTSSHPPHNLLTTSSQPPHNLLTTSSQPPRNLPKTYSPPTSPPFAASSSSPSSPPPPLCALLSRCGLSYQACQALTFRRCLLLDTVSVLPKPEDPPWIQKMLQAPCTLCDSPLL</sequence>
<feature type="region of interest" description="Disordered" evidence="1">
    <location>
        <begin position="741"/>
        <end position="1073"/>
    </location>
</feature>
<evidence type="ECO:0000259" key="2">
    <source>
        <dbReference type="Pfam" id="PF12657"/>
    </source>
</evidence>
<proteinExistence type="predicted"/>
<evidence type="ECO:0000313" key="5">
    <source>
        <dbReference type="EMBL" id="CAL1569669.1"/>
    </source>
</evidence>